<dbReference type="Proteomes" id="UP001054837">
    <property type="component" value="Unassembled WGS sequence"/>
</dbReference>
<sequence length="95" mass="11102">MRLRSNHYKSKLQQAHFAQFSYFHWVGSVVNNPGLNFYDHCAFHVYLIGILFSRRISILRGAQLVVLSSNLQGDKDYQMFSYKDTTAALICRKIR</sequence>
<dbReference type="AlphaFoldDB" id="A0AAV4X173"/>
<dbReference type="EMBL" id="BPLQ01015487">
    <property type="protein sequence ID" value="GIY88393.1"/>
    <property type="molecule type" value="Genomic_DNA"/>
</dbReference>
<protein>
    <submittedName>
        <fullName evidence="1">Uncharacterized protein</fullName>
    </submittedName>
</protein>
<proteinExistence type="predicted"/>
<evidence type="ECO:0000313" key="1">
    <source>
        <dbReference type="EMBL" id="GIY88393.1"/>
    </source>
</evidence>
<reference evidence="1 2" key="1">
    <citation type="submission" date="2021-06" db="EMBL/GenBank/DDBJ databases">
        <title>Caerostris darwini draft genome.</title>
        <authorList>
            <person name="Kono N."/>
            <person name="Arakawa K."/>
        </authorList>
    </citation>
    <scope>NUCLEOTIDE SEQUENCE [LARGE SCALE GENOMIC DNA]</scope>
</reference>
<evidence type="ECO:0000313" key="2">
    <source>
        <dbReference type="Proteomes" id="UP001054837"/>
    </source>
</evidence>
<accession>A0AAV4X173</accession>
<gene>
    <name evidence="1" type="ORF">CDAR_403191</name>
</gene>
<keyword evidence="2" id="KW-1185">Reference proteome</keyword>
<comment type="caution">
    <text evidence="1">The sequence shown here is derived from an EMBL/GenBank/DDBJ whole genome shotgun (WGS) entry which is preliminary data.</text>
</comment>
<name>A0AAV4X173_9ARAC</name>
<organism evidence="1 2">
    <name type="scientific">Caerostris darwini</name>
    <dbReference type="NCBI Taxonomy" id="1538125"/>
    <lineage>
        <taxon>Eukaryota</taxon>
        <taxon>Metazoa</taxon>
        <taxon>Ecdysozoa</taxon>
        <taxon>Arthropoda</taxon>
        <taxon>Chelicerata</taxon>
        <taxon>Arachnida</taxon>
        <taxon>Araneae</taxon>
        <taxon>Araneomorphae</taxon>
        <taxon>Entelegynae</taxon>
        <taxon>Araneoidea</taxon>
        <taxon>Araneidae</taxon>
        <taxon>Caerostris</taxon>
    </lineage>
</organism>